<reference evidence="10" key="1">
    <citation type="submission" date="2011-05" db="EMBL/GenBank/DDBJ databases">
        <title>Complete sequence of chromosome of Methanothermococcus okinawensis IH1.</title>
        <authorList>
            <consortium name="US DOE Joint Genome Institute"/>
            <person name="Lucas S."/>
            <person name="Han J."/>
            <person name="Lapidus A."/>
            <person name="Cheng J.-F."/>
            <person name="Goodwin L."/>
            <person name="Pitluck S."/>
            <person name="Peters L."/>
            <person name="Mikhailova N."/>
            <person name="Held B."/>
            <person name="Han C."/>
            <person name="Tapia R."/>
            <person name="Land M."/>
            <person name="Hauser L."/>
            <person name="Kyrpides N."/>
            <person name="Ivanova N."/>
            <person name="Pagani I."/>
            <person name="Sieprawska-Lupa M."/>
            <person name="Takai K."/>
            <person name="Miyazaki J."/>
            <person name="Whitman W."/>
            <person name="Woyke T."/>
        </authorList>
    </citation>
    <scope>NUCLEOTIDE SEQUENCE [LARGE SCALE GENOMIC DNA]</scope>
    <source>
        <strain evidence="10">IH1</strain>
    </source>
</reference>
<evidence type="ECO:0000313" key="10">
    <source>
        <dbReference type="EMBL" id="AEH06249.1"/>
    </source>
</evidence>
<dbReference type="InterPro" id="IPR014776">
    <property type="entry name" value="4pyrrole_Mease_sub2"/>
</dbReference>
<dbReference type="InterPro" id="IPR014777">
    <property type="entry name" value="4pyrrole_Mease_sub1"/>
</dbReference>
<keyword evidence="5 8" id="KW-0808">Transferase</keyword>
<dbReference type="EC" id="2.1.1.151" evidence="10"/>
<evidence type="ECO:0000256" key="1">
    <source>
        <dbReference type="ARBA" id="ARBA00004953"/>
    </source>
</evidence>
<evidence type="ECO:0000256" key="6">
    <source>
        <dbReference type="ARBA" id="ARBA00022691"/>
    </source>
</evidence>
<keyword evidence="3" id="KW-0169">Cobalamin biosynthesis</keyword>
<dbReference type="Pfam" id="PF00590">
    <property type="entry name" value="TP_methylase"/>
    <property type="match status" value="1"/>
</dbReference>
<evidence type="ECO:0000259" key="9">
    <source>
        <dbReference type="Pfam" id="PF00590"/>
    </source>
</evidence>
<dbReference type="InterPro" id="IPR006364">
    <property type="entry name" value="CobI/CbiL/CobIJ_dom"/>
</dbReference>
<dbReference type="InterPro" id="IPR000878">
    <property type="entry name" value="4pyrrol_Mease"/>
</dbReference>
<evidence type="ECO:0000256" key="2">
    <source>
        <dbReference type="ARBA" id="ARBA00005879"/>
    </source>
</evidence>
<evidence type="ECO:0000256" key="8">
    <source>
        <dbReference type="RuleBase" id="RU003960"/>
    </source>
</evidence>
<dbReference type="GO" id="GO:0009236">
    <property type="term" value="P:cobalamin biosynthetic process"/>
    <property type="evidence" value="ECO:0007669"/>
    <property type="project" value="UniProtKB-UniRule"/>
</dbReference>
<dbReference type="InterPro" id="IPR012382">
    <property type="entry name" value="CobI/CbiL"/>
</dbReference>
<dbReference type="SUPFAM" id="SSF53790">
    <property type="entry name" value="Tetrapyrrole methylase"/>
    <property type="match status" value="1"/>
</dbReference>
<dbReference type="InterPro" id="IPR003043">
    <property type="entry name" value="Uropor_MeTrfase_CS"/>
</dbReference>
<dbReference type="PIRSF" id="PIRSF036427">
    <property type="entry name" value="Precrrn-2_mtase"/>
    <property type="match status" value="1"/>
</dbReference>
<dbReference type="CDD" id="cd11645">
    <property type="entry name" value="Precorrin_2_C20_MT"/>
    <property type="match status" value="1"/>
</dbReference>
<dbReference type="STRING" id="647113.Metok_0257"/>
<dbReference type="Proteomes" id="UP000009296">
    <property type="component" value="Chromosome"/>
</dbReference>
<dbReference type="NCBIfam" id="TIGR01467">
    <property type="entry name" value="cobI_cbiL"/>
    <property type="match status" value="1"/>
</dbReference>
<sequence length="235" mass="26485">MVVKLVNKVYGIGVGPGDEELLTLKAVKILKKVDTIFVPISKKGKTSVAYNIVKNIVDDNKNIVELLFPMSKDKNYLKKHWNEAFNIIKNTDGEVAVITIGDPTLYSTFSYVWNYLKENNIPVEIINGIPSPFASAGRLNIPLVEGDENLVILPQGKDLEKYLGLFDTIVVMKTKRLGEKLKTLLDEEHKDNYLVGIVCRACCENEEIQIGKIDEIDFDKVNEYLSLAVIKRIKN</sequence>
<gene>
    <name evidence="10" type="ordered locus">Metok_0257</name>
</gene>
<dbReference type="Gene3D" id="3.30.950.10">
    <property type="entry name" value="Methyltransferase, Cobalt-precorrin-4 Transmethylase, Domain 2"/>
    <property type="match status" value="1"/>
</dbReference>
<dbReference type="PANTHER" id="PTHR43467:SF2">
    <property type="entry name" value="COBALT-PRECORRIN-2 C(20)-METHYLTRANSFERASE"/>
    <property type="match status" value="1"/>
</dbReference>
<organism evidence="10 11">
    <name type="scientific">Methanothermococcus okinawensis (strain DSM 14208 / JCM 11175 / IH1)</name>
    <dbReference type="NCBI Taxonomy" id="647113"/>
    <lineage>
        <taxon>Archaea</taxon>
        <taxon>Methanobacteriati</taxon>
        <taxon>Methanobacteriota</taxon>
        <taxon>Methanomada group</taxon>
        <taxon>Methanococci</taxon>
        <taxon>Methanococcales</taxon>
        <taxon>Methanococcaceae</taxon>
        <taxon>Methanothermococcus</taxon>
    </lineage>
</organism>
<dbReference type="HOGENOM" id="CLU_076014_2_1_2"/>
<dbReference type="GO" id="GO:0032259">
    <property type="term" value="P:methylation"/>
    <property type="evidence" value="ECO:0007669"/>
    <property type="project" value="UniProtKB-KW"/>
</dbReference>
<dbReference type="KEGG" id="mok:Metok_0257"/>
<evidence type="ECO:0000256" key="5">
    <source>
        <dbReference type="ARBA" id="ARBA00022679"/>
    </source>
</evidence>
<keyword evidence="11" id="KW-1185">Reference proteome</keyword>
<comment type="pathway">
    <text evidence="1">Cofactor biosynthesis; adenosylcobalamin biosynthesis.</text>
</comment>
<protein>
    <submittedName>
        <fullName evidence="10">Precorrin-2 C20-methyltransferase</fullName>
        <ecNumber evidence="10">2.1.1.151</ecNumber>
    </submittedName>
</protein>
<evidence type="ECO:0000256" key="7">
    <source>
        <dbReference type="PIRNR" id="PIRNR036427"/>
    </source>
</evidence>
<dbReference type="AlphaFoldDB" id="F8ANQ1"/>
<accession>F8ANQ1</accession>
<keyword evidence="4 8" id="KW-0489">Methyltransferase</keyword>
<evidence type="ECO:0000256" key="3">
    <source>
        <dbReference type="ARBA" id="ARBA00022573"/>
    </source>
</evidence>
<dbReference type="GO" id="GO:0043781">
    <property type="term" value="F:cobalt-factor II C20-methyltransferase activity"/>
    <property type="evidence" value="ECO:0007669"/>
    <property type="project" value="UniProtKB-EC"/>
</dbReference>
<evidence type="ECO:0000313" key="11">
    <source>
        <dbReference type="Proteomes" id="UP000009296"/>
    </source>
</evidence>
<proteinExistence type="inferred from homology"/>
<dbReference type="Gene3D" id="3.40.1010.10">
    <property type="entry name" value="Cobalt-precorrin-4 Transmethylase, Domain 1"/>
    <property type="match status" value="1"/>
</dbReference>
<dbReference type="InterPro" id="IPR035996">
    <property type="entry name" value="4pyrrol_Methylase_sf"/>
</dbReference>
<feature type="domain" description="Tetrapyrrole methylase" evidence="9">
    <location>
        <begin position="8"/>
        <end position="216"/>
    </location>
</feature>
<comment type="similarity">
    <text evidence="2 7 8">Belongs to the precorrin methyltransferase family.</text>
</comment>
<name>F8ANQ1_METOI</name>
<dbReference type="PANTHER" id="PTHR43467">
    <property type="entry name" value="COBALT-PRECORRIN-2 C(20)-METHYLTRANSFERASE"/>
    <property type="match status" value="1"/>
</dbReference>
<dbReference type="eggNOG" id="arCOG00648">
    <property type="taxonomic scope" value="Archaea"/>
</dbReference>
<evidence type="ECO:0000256" key="4">
    <source>
        <dbReference type="ARBA" id="ARBA00022603"/>
    </source>
</evidence>
<dbReference type="GO" id="GO:0030788">
    <property type="term" value="F:precorrin-2 C20-methyltransferase activity"/>
    <property type="evidence" value="ECO:0007669"/>
    <property type="project" value="InterPro"/>
</dbReference>
<dbReference type="UniPathway" id="UPA00148"/>
<dbReference type="PROSITE" id="PS00840">
    <property type="entry name" value="SUMT_2"/>
    <property type="match status" value="1"/>
</dbReference>
<keyword evidence="6" id="KW-0949">S-adenosyl-L-methionine</keyword>
<dbReference type="EMBL" id="CP002792">
    <property type="protein sequence ID" value="AEH06249.1"/>
    <property type="molecule type" value="Genomic_DNA"/>
</dbReference>